<feature type="transmembrane region" description="Helical" evidence="8">
    <location>
        <begin position="255"/>
        <end position="274"/>
    </location>
</feature>
<gene>
    <name evidence="9" type="ORF">Pyn_14282</name>
</gene>
<evidence type="ECO:0000256" key="6">
    <source>
        <dbReference type="ARBA" id="ARBA00023136"/>
    </source>
</evidence>
<feature type="transmembrane region" description="Helical" evidence="8">
    <location>
        <begin position="319"/>
        <end position="339"/>
    </location>
</feature>
<name>A0A314UU57_PRUYE</name>
<feature type="transmembrane region" description="Helical" evidence="8">
    <location>
        <begin position="112"/>
        <end position="130"/>
    </location>
</feature>
<evidence type="ECO:0000313" key="10">
    <source>
        <dbReference type="Proteomes" id="UP000250321"/>
    </source>
</evidence>
<reference evidence="9 10" key="1">
    <citation type="submission" date="2018-02" db="EMBL/GenBank/DDBJ databases">
        <title>Draft genome of wild Prunus yedoensis var. nudiflora.</title>
        <authorList>
            <person name="Baek S."/>
            <person name="Kim J.-H."/>
            <person name="Choi K."/>
            <person name="Kim G.-B."/>
            <person name="Cho A."/>
            <person name="Jang H."/>
            <person name="Shin C.-H."/>
            <person name="Yu H.-J."/>
            <person name="Mun J.-H."/>
        </authorList>
    </citation>
    <scope>NUCLEOTIDE SEQUENCE [LARGE SCALE GENOMIC DNA]</scope>
    <source>
        <strain evidence="10">cv. Jeju island</strain>
        <tissue evidence="9">Leaf</tissue>
    </source>
</reference>
<dbReference type="PANTHER" id="PTHR10332">
    <property type="entry name" value="EQUILIBRATIVE NUCLEOSIDE TRANSPORTER"/>
    <property type="match status" value="1"/>
</dbReference>
<feature type="transmembrane region" description="Helical" evidence="8">
    <location>
        <begin position="150"/>
        <end position="170"/>
    </location>
</feature>
<organism evidence="9 10">
    <name type="scientific">Prunus yedoensis var. nudiflora</name>
    <dbReference type="NCBI Taxonomy" id="2094558"/>
    <lineage>
        <taxon>Eukaryota</taxon>
        <taxon>Viridiplantae</taxon>
        <taxon>Streptophyta</taxon>
        <taxon>Embryophyta</taxon>
        <taxon>Tracheophyta</taxon>
        <taxon>Spermatophyta</taxon>
        <taxon>Magnoliopsida</taxon>
        <taxon>eudicotyledons</taxon>
        <taxon>Gunneridae</taxon>
        <taxon>Pentapetalae</taxon>
        <taxon>rosids</taxon>
        <taxon>fabids</taxon>
        <taxon>Rosales</taxon>
        <taxon>Rosaceae</taxon>
        <taxon>Amygdaloideae</taxon>
        <taxon>Amygdaleae</taxon>
        <taxon>Prunus</taxon>
    </lineage>
</organism>
<feature type="compositionally biased region" description="Low complexity" evidence="7">
    <location>
        <begin position="39"/>
        <end position="51"/>
    </location>
</feature>
<protein>
    <submittedName>
        <fullName evidence="9">Equilibrative nucleotide transporter 1</fullName>
    </submittedName>
</protein>
<keyword evidence="10" id="KW-1185">Reference proteome</keyword>
<feature type="compositionally biased region" description="Polar residues" evidence="7">
    <location>
        <begin position="52"/>
        <end position="61"/>
    </location>
</feature>
<feature type="transmembrane region" description="Helical" evidence="8">
    <location>
        <begin position="177"/>
        <end position="196"/>
    </location>
</feature>
<proteinExistence type="inferred from homology"/>
<comment type="similarity">
    <text evidence="2">Belongs to the SLC29A/ENT transporter (TC 2.A.57) family.</text>
</comment>
<accession>A0A314UU57</accession>
<feature type="region of interest" description="Disordered" evidence="7">
    <location>
        <begin position="37"/>
        <end position="69"/>
    </location>
</feature>
<dbReference type="Proteomes" id="UP000250321">
    <property type="component" value="Unassembled WGS sequence"/>
</dbReference>
<evidence type="ECO:0000256" key="4">
    <source>
        <dbReference type="ARBA" id="ARBA00022692"/>
    </source>
</evidence>
<dbReference type="GO" id="GO:0005337">
    <property type="term" value="F:nucleoside transmembrane transporter activity"/>
    <property type="evidence" value="ECO:0007669"/>
    <property type="project" value="InterPro"/>
</dbReference>
<keyword evidence="5 8" id="KW-1133">Transmembrane helix</keyword>
<comment type="caution">
    <text evidence="9">The sequence shown here is derived from an EMBL/GenBank/DDBJ whole genome shotgun (WGS) entry which is preliminary data.</text>
</comment>
<feature type="transmembrane region" description="Helical" evidence="8">
    <location>
        <begin position="216"/>
        <end position="234"/>
    </location>
</feature>
<keyword evidence="4 8" id="KW-0812">Transmembrane</keyword>
<dbReference type="EMBL" id="PJQY01003005">
    <property type="protein sequence ID" value="PQM40951.1"/>
    <property type="molecule type" value="Genomic_DNA"/>
</dbReference>
<evidence type="ECO:0000256" key="1">
    <source>
        <dbReference type="ARBA" id="ARBA00004141"/>
    </source>
</evidence>
<evidence type="ECO:0000256" key="3">
    <source>
        <dbReference type="ARBA" id="ARBA00022448"/>
    </source>
</evidence>
<evidence type="ECO:0000256" key="7">
    <source>
        <dbReference type="SAM" id="MobiDB-lite"/>
    </source>
</evidence>
<evidence type="ECO:0000256" key="2">
    <source>
        <dbReference type="ARBA" id="ARBA00007965"/>
    </source>
</evidence>
<keyword evidence="3" id="KW-0813">Transport</keyword>
<dbReference type="InterPro" id="IPR002259">
    <property type="entry name" value="Eqnu_transpt"/>
</dbReference>
<evidence type="ECO:0000313" key="9">
    <source>
        <dbReference type="EMBL" id="PQM40951.1"/>
    </source>
</evidence>
<evidence type="ECO:0000256" key="5">
    <source>
        <dbReference type="ARBA" id="ARBA00022989"/>
    </source>
</evidence>
<dbReference type="AlphaFoldDB" id="A0A314UU57"/>
<keyword evidence="6 8" id="KW-0472">Membrane</keyword>
<sequence length="369" mass="41104">MNRHNISKANRKISSHNFVHSDFRFIAFVVSKRKDSSLPQQAQPVKKQQSQRAPPSCSSSAGPKPRNPLRKIHRFPMGFNATTADEDSESSVLLPTVSATTPNKIPKDSFHLAYIIYFTLGAGYLLPWNAFITAVDYFAYLYPDESVDRIFAVAYFVVGLVCLLIIIFYAHKSDAYVRINVGLGLFVVCLLIVPLMDVFYIKGSLIGAASELPETYMQAVVAGTAGSGVLVSALRIITKAVYPQNTDGLRKSANLYFAVGIVVMVICLVFYNVAPRLPVMKYYAELKIQAINEEKEENGPLTVSVLRSTLWHVVDRVKWYGSGIILIYVVTLAIFPGYITEDVHSQILKDWYPILLITGYNVFDLIGSL</sequence>
<evidence type="ECO:0000256" key="8">
    <source>
        <dbReference type="SAM" id="Phobius"/>
    </source>
</evidence>
<dbReference type="Pfam" id="PF01733">
    <property type="entry name" value="Nucleoside_tran"/>
    <property type="match status" value="1"/>
</dbReference>
<comment type="subcellular location">
    <subcellularLocation>
        <location evidence="1">Membrane</location>
        <topology evidence="1">Multi-pass membrane protein</topology>
    </subcellularLocation>
</comment>
<dbReference type="STRING" id="2094558.A0A314UU57"/>
<dbReference type="GO" id="GO:0005886">
    <property type="term" value="C:plasma membrane"/>
    <property type="evidence" value="ECO:0007669"/>
    <property type="project" value="TreeGrafter"/>
</dbReference>
<dbReference type="OrthoDB" id="1856718at2759"/>
<dbReference type="PANTHER" id="PTHR10332:SF10">
    <property type="entry name" value="EQUILIBRATIVE NUCLEOSIDE TRANSPORTER 4"/>
    <property type="match status" value="1"/>
</dbReference>